<feature type="domain" description="Heme haloperoxidase family profile" evidence="9">
    <location>
        <begin position="65"/>
        <end position="300"/>
    </location>
</feature>
<keyword evidence="6" id="KW-0408">Iron</keyword>
<evidence type="ECO:0000256" key="1">
    <source>
        <dbReference type="ARBA" id="ARBA00001970"/>
    </source>
</evidence>
<dbReference type="Proteomes" id="UP000724874">
    <property type="component" value="Unassembled WGS sequence"/>
</dbReference>
<gene>
    <name evidence="10" type="primary">HTP10</name>
    <name evidence="10" type="ORF">CPB84DRAFT_1838498</name>
</gene>
<keyword evidence="4" id="KW-0479">Metal-binding</keyword>
<keyword evidence="8" id="KW-0732">Signal</keyword>
<evidence type="ECO:0000256" key="7">
    <source>
        <dbReference type="ARBA" id="ARBA00025795"/>
    </source>
</evidence>
<evidence type="ECO:0000259" key="9">
    <source>
        <dbReference type="PROSITE" id="PS51405"/>
    </source>
</evidence>
<proteinExistence type="inferred from homology"/>
<dbReference type="Pfam" id="PF01328">
    <property type="entry name" value="Peroxidase_2"/>
    <property type="match status" value="1"/>
</dbReference>
<dbReference type="GO" id="GO:0004601">
    <property type="term" value="F:peroxidase activity"/>
    <property type="evidence" value="ECO:0007669"/>
    <property type="project" value="UniProtKB-KW"/>
</dbReference>
<keyword evidence="11" id="KW-1185">Reference proteome</keyword>
<comment type="caution">
    <text evidence="10">The sequence shown here is derived from an EMBL/GenBank/DDBJ whole genome shotgun (WGS) entry which is preliminary data.</text>
</comment>
<evidence type="ECO:0000256" key="8">
    <source>
        <dbReference type="SAM" id="SignalP"/>
    </source>
</evidence>
<sequence>MFSSLVVYSLLAIKICTVGAFPAYQSLAGLTREELDAVVRTLQYDPPPPPPGPLANDSAILVNDADHPYMSLQPGDQRGPCPALNTLASHGYLPRNGIVTPVQIVNAVQEGFNLENSFARFLVYSTFLVNGNPITNLMSIGDATSATGQNPPAPATVAGLDTHNNCEGDTSMTRADFYFGDNHSFNETRFQNFVTFSNEYGGGKFNLTAATELRHFLFQDSLLNNPTFSMVSPRLFTAYGESVFPINFFIDGRDTSGQLDLDVARSFFQNMTFPTDFYRRNGAISNEGYETVFNAYPIVPGANQGTVNSYKYDPTSATLSEPCKRYTTFVLRNIQSLYPNPTGNLREALNINLQYLFDATVAAGENCTQVFPYGQ</sequence>
<dbReference type="Gene3D" id="1.10.489.10">
    <property type="entry name" value="Chloroperoxidase-like"/>
    <property type="match status" value="1"/>
</dbReference>
<feature type="signal peptide" evidence="8">
    <location>
        <begin position="1"/>
        <end position="20"/>
    </location>
</feature>
<evidence type="ECO:0000313" key="10">
    <source>
        <dbReference type="EMBL" id="KAF8878683.1"/>
    </source>
</evidence>
<evidence type="ECO:0000313" key="11">
    <source>
        <dbReference type="Proteomes" id="UP000724874"/>
    </source>
</evidence>
<protein>
    <submittedName>
        <fullName evidence="10">Heme-thiolate peroxidase</fullName>
    </submittedName>
</protein>
<keyword evidence="5" id="KW-0560">Oxidoreductase</keyword>
<keyword evidence="3" id="KW-0349">Heme</keyword>
<dbReference type="GO" id="GO:0046872">
    <property type="term" value="F:metal ion binding"/>
    <property type="evidence" value="ECO:0007669"/>
    <property type="project" value="UniProtKB-KW"/>
</dbReference>
<dbReference type="InterPro" id="IPR036851">
    <property type="entry name" value="Chloroperoxidase-like_sf"/>
</dbReference>
<comment type="cofactor">
    <cofactor evidence="1">
        <name>heme b</name>
        <dbReference type="ChEBI" id="CHEBI:60344"/>
    </cofactor>
</comment>
<evidence type="ECO:0000256" key="5">
    <source>
        <dbReference type="ARBA" id="ARBA00023002"/>
    </source>
</evidence>
<reference evidence="10" key="1">
    <citation type="submission" date="2020-11" db="EMBL/GenBank/DDBJ databases">
        <authorList>
            <consortium name="DOE Joint Genome Institute"/>
            <person name="Ahrendt S."/>
            <person name="Riley R."/>
            <person name="Andreopoulos W."/>
            <person name="LaButti K."/>
            <person name="Pangilinan J."/>
            <person name="Ruiz-duenas F.J."/>
            <person name="Barrasa J.M."/>
            <person name="Sanchez-Garcia M."/>
            <person name="Camarero S."/>
            <person name="Miyauchi S."/>
            <person name="Serrano A."/>
            <person name="Linde D."/>
            <person name="Babiker R."/>
            <person name="Drula E."/>
            <person name="Ayuso-Fernandez I."/>
            <person name="Pacheco R."/>
            <person name="Padilla G."/>
            <person name="Ferreira P."/>
            <person name="Barriuso J."/>
            <person name="Kellner H."/>
            <person name="Castanera R."/>
            <person name="Alfaro M."/>
            <person name="Ramirez L."/>
            <person name="Pisabarro A.G."/>
            <person name="Kuo A."/>
            <person name="Tritt A."/>
            <person name="Lipzen A."/>
            <person name="He G."/>
            <person name="Yan M."/>
            <person name="Ng V."/>
            <person name="Cullen D."/>
            <person name="Martin F."/>
            <person name="Rosso M.-N."/>
            <person name="Henrissat B."/>
            <person name="Hibbett D."/>
            <person name="Martinez A.T."/>
            <person name="Grigoriev I.V."/>
        </authorList>
    </citation>
    <scope>NUCLEOTIDE SEQUENCE</scope>
    <source>
        <strain evidence="10">AH 44721</strain>
    </source>
</reference>
<name>A0A9P5TI18_GYMJU</name>
<dbReference type="InterPro" id="IPR000028">
    <property type="entry name" value="Chloroperoxidase"/>
</dbReference>
<dbReference type="EMBL" id="JADNYJ010000156">
    <property type="protein sequence ID" value="KAF8878683.1"/>
    <property type="molecule type" value="Genomic_DNA"/>
</dbReference>
<dbReference type="OrthoDB" id="2542103at2759"/>
<evidence type="ECO:0000256" key="6">
    <source>
        <dbReference type="ARBA" id="ARBA00023004"/>
    </source>
</evidence>
<organism evidence="10 11">
    <name type="scientific">Gymnopilus junonius</name>
    <name type="common">Spectacular rustgill mushroom</name>
    <name type="synonym">Gymnopilus spectabilis subsp. junonius</name>
    <dbReference type="NCBI Taxonomy" id="109634"/>
    <lineage>
        <taxon>Eukaryota</taxon>
        <taxon>Fungi</taxon>
        <taxon>Dikarya</taxon>
        <taxon>Basidiomycota</taxon>
        <taxon>Agaricomycotina</taxon>
        <taxon>Agaricomycetes</taxon>
        <taxon>Agaricomycetidae</taxon>
        <taxon>Agaricales</taxon>
        <taxon>Agaricineae</taxon>
        <taxon>Hymenogastraceae</taxon>
        <taxon>Gymnopilus</taxon>
    </lineage>
</organism>
<dbReference type="PANTHER" id="PTHR33577">
    <property type="entry name" value="STERIGMATOCYSTIN BIOSYNTHESIS PEROXIDASE STCC-RELATED"/>
    <property type="match status" value="1"/>
</dbReference>
<evidence type="ECO:0000256" key="4">
    <source>
        <dbReference type="ARBA" id="ARBA00022723"/>
    </source>
</evidence>
<dbReference type="PROSITE" id="PS51405">
    <property type="entry name" value="HEME_HALOPEROXIDASE"/>
    <property type="match status" value="1"/>
</dbReference>
<dbReference type="AlphaFoldDB" id="A0A9P5TI18"/>
<evidence type="ECO:0000256" key="2">
    <source>
        <dbReference type="ARBA" id="ARBA00022559"/>
    </source>
</evidence>
<dbReference type="SUPFAM" id="SSF47571">
    <property type="entry name" value="Cloroperoxidase"/>
    <property type="match status" value="1"/>
</dbReference>
<feature type="chain" id="PRO_5040334530" evidence="8">
    <location>
        <begin position="21"/>
        <end position="375"/>
    </location>
</feature>
<evidence type="ECO:0000256" key="3">
    <source>
        <dbReference type="ARBA" id="ARBA00022617"/>
    </source>
</evidence>
<dbReference type="PANTHER" id="PTHR33577:SF16">
    <property type="entry name" value="HEME HALOPEROXIDASE FAMILY PROFILE DOMAIN-CONTAINING PROTEIN"/>
    <property type="match status" value="1"/>
</dbReference>
<accession>A0A9P5TI18</accession>
<comment type="similarity">
    <text evidence="7">Belongs to the chloroperoxidase family.</text>
</comment>
<keyword evidence="2 10" id="KW-0575">Peroxidase</keyword>